<dbReference type="GO" id="GO:0022857">
    <property type="term" value="F:transmembrane transporter activity"/>
    <property type="evidence" value="ECO:0007669"/>
    <property type="project" value="InterPro"/>
</dbReference>
<keyword evidence="3 8" id="KW-0813">Transport</keyword>
<evidence type="ECO:0000313" key="10">
    <source>
        <dbReference type="EMBL" id="NYG32341.1"/>
    </source>
</evidence>
<dbReference type="GO" id="GO:0006865">
    <property type="term" value="P:amino acid transport"/>
    <property type="evidence" value="ECO:0007669"/>
    <property type="project" value="TreeGrafter"/>
</dbReference>
<name>A0A7Y9QWS7_9BURK</name>
<evidence type="ECO:0000256" key="3">
    <source>
        <dbReference type="ARBA" id="ARBA00022448"/>
    </source>
</evidence>
<accession>A0A7Y9QWS7</accession>
<proteinExistence type="inferred from homology"/>
<dbReference type="InterPro" id="IPR035906">
    <property type="entry name" value="MetI-like_sf"/>
</dbReference>
<sequence length="222" mass="24076">MARGAEVVDFSLWDILRNLLLAARWTVALSLVAFVGGALLGGALLLARLARWPGAATFGAVHVALFQGTPLLMQLFLAYFGLALLGWNVSAWMAASVALTLYSSAYLSEIWRGCFMAIPRGQWEAADSLALSLGEQLRHVIGPQALRLAIAPTVGFAVQVVKGTALASVIGFVELTKAGSMITNATFRPFTVYACVALMYFALCFPLSWWSRVLERKLQRVH</sequence>
<dbReference type="CDD" id="cd06261">
    <property type="entry name" value="TM_PBP2"/>
    <property type="match status" value="1"/>
</dbReference>
<comment type="subcellular location">
    <subcellularLocation>
        <location evidence="1">Cell inner membrane</location>
        <topology evidence="1">Multi-pass membrane protein</topology>
    </subcellularLocation>
    <subcellularLocation>
        <location evidence="8">Cell membrane</location>
        <topology evidence="8">Multi-pass membrane protein</topology>
    </subcellularLocation>
</comment>
<keyword evidence="4" id="KW-1003">Cell membrane</keyword>
<evidence type="ECO:0000313" key="11">
    <source>
        <dbReference type="Proteomes" id="UP000518288"/>
    </source>
</evidence>
<dbReference type="PROSITE" id="PS50928">
    <property type="entry name" value="ABC_TM1"/>
    <property type="match status" value="1"/>
</dbReference>
<dbReference type="GO" id="GO:0043190">
    <property type="term" value="C:ATP-binding cassette (ABC) transporter complex"/>
    <property type="evidence" value="ECO:0007669"/>
    <property type="project" value="InterPro"/>
</dbReference>
<dbReference type="PANTHER" id="PTHR30614">
    <property type="entry name" value="MEMBRANE COMPONENT OF AMINO ACID ABC TRANSPORTER"/>
    <property type="match status" value="1"/>
</dbReference>
<feature type="transmembrane region" description="Helical" evidence="8">
    <location>
        <begin position="54"/>
        <end position="73"/>
    </location>
</feature>
<keyword evidence="6 8" id="KW-1133">Transmembrane helix</keyword>
<comment type="similarity">
    <text evidence="2">Belongs to the binding-protein-dependent transport system permease family. HisMQ subfamily.</text>
</comment>
<evidence type="ECO:0000259" key="9">
    <source>
        <dbReference type="PROSITE" id="PS50928"/>
    </source>
</evidence>
<feature type="transmembrane region" description="Helical" evidence="8">
    <location>
        <begin position="79"/>
        <end position="102"/>
    </location>
</feature>
<reference evidence="10 11" key="1">
    <citation type="submission" date="2020-07" db="EMBL/GenBank/DDBJ databases">
        <title>Genomic Encyclopedia of Archaeal and Bacterial Type Strains, Phase II (KMG-II): from individual species to whole genera.</title>
        <authorList>
            <person name="Goeker M."/>
        </authorList>
    </citation>
    <scope>NUCLEOTIDE SEQUENCE [LARGE SCALE GENOMIC DNA]</scope>
    <source>
        <strain evidence="10 11">DSM 21226</strain>
    </source>
</reference>
<evidence type="ECO:0000256" key="5">
    <source>
        <dbReference type="ARBA" id="ARBA00022692"/>
    </source>
</evidence>
<feature type="transmembrane region" description="Helical" evidence="8">
    <location>
        <begin position="22"/>
        <end position="47"/>
    </location>
</feature>
<dbReference type="Pfam" id="PF00528">
    <property type="entry name" value="BPD_transp_1"/>
    <property type="match status" value="1"/>
</dbReference>
<dbReference type="InterPro" id="IPR000515">
    <property type="entry name" value="MetI-like"/>
</dbReference>
<dbReference type="InterPro" id="IPR010065">
    <property type="entry name" value="AA_ABC_transptr_permease_3TM"/>
</dbReference>
<comment type="caution">
    <text evidence="10">The sequence shown here is derived from an EMBL/GenBank/DDBJ whole genome shotgun (WGS) entry which is preliminary data.</text>
</comment>
<gene>
    <name evidence="10" type="ORF">BDD16_001327</name>
</gene>
<evidence type="ECO:0000256" key="2">
    <source>
        <dbReference type="ARBA" id="ARBA00010072"/>
    </source>
</evidence>
<dbReference type="Proteomes" id="UP000518288">
    <property type="component" value="Unassembled WGS sequence"/>
</dbReference>
<dbReference type="SUPFAM" id="SSF161098">
    <property type="entry name" value="MetI-like"/>
    <property type="match status" value="1"/>
</dbReference>
<keyword evidence="5 8" id="KW-0812">Transmembrane</keyword>
<dbReference type="NCBIfam" id="TIGR01726">
    <property type="entry name" value="HEQRo_perm_3TM"/>
    <property type="match status" value="1"/>
</dbReference>
<evidence type="ECO:0000256" key="6">
    <source>
        <dbReference type="ARBA" id="ARBA00022989"/>
    </source>
</evidence>
<evidence type="ECO:0000256" key="8">
    <source>
        <dbReference type="RuleBase" id="RU363032"/>
    </source>
</evidence>
<dbReference type="PANTHER" id="PTHR30614:SF34">
    <property type="entry name" value="BLR6398 PROTEIN"/>
    <property type="match status" value="1"/>
</dbReference>
<dbReference type="Gene3D" id="1.10.3720.10">
    <property type="entry name" value="MetI-like"/>
    <property type="match status" value="1"/>
</dbReference>
<feature type="transmembrane region" description="Helical" evidence="8">
    <location>
        <begin position="148"/>
        <end position="170"/>
    </location>
</feature>
<evidence type="ECO:0000256" key="7">
    <source>
        <dbReference type="ARBA" id="ARBA00023136"/>
    </source>
</evidence>
<keyword evidence="7 8" id="KW-0472">Membrane</keyword>
<feature type="domain" description="ABC transmembrane type-1" evidence="9">
    <location>
        <begin position="23"/>
        <end position="211"/>
    </location>
</feature>
<dbReference type="InterPro" id="IPR043429">
    <property type="entry name" value="ArtM/GltK/GlnP/TcyL/YhdX-like"/>
</dbReference>
<evidence type="ECO:0000256" key="1">
    <source>
        <dbReference type="ARBA" id="ARBA00004429"/>
    </source>
</evidence>
<evidence type="ECO:0000256" key="4">
    <source>
        <dbReference type="ARBA" id="ARBA00022475"/>
    </source>
</evidence>
<dbReference type="AlphaFoldDB" id="A0A7Y9QWS7"/>
<feature type="transmembrane region" description="Helical" evidence="8">
    <location>
        <begin position="190"/>
        <end position="210"/>
    </location>
</feature>
<dbReference type="EMBL" id="JACCFH010000001">
    <property type="protein sequence ID" value="NYG32341.1"/>
    <property type="molecule type" value="Genomic_DNA"/>
</dbReference>
<keyword evidence="11" id="KW-1185">Reference proteome</keyword>
<organism evidence="10 11">
    <name type="scientific">Sphaerotilus montanus</name>
    <dbReference type="NCBI Taxonomy" id="522889"/>
    <lineage>
        <taxon>Bacteria</taxon>
        <taxon>Pseudomonadati</taxon>
        <taxon>Pseudomonadota</taxon>
        <taxon>Betaproteobacteria</taxon>
        <taxon>Burkholderiales</taxon>
        <taxon>Sphaerotilaceae</taxon>
        <taxon>Sphaerotilus</taxon>
    </lineage>
</organism>
<protein>
    <submittedName>
        <fullName evidence="10">Polar amino acid transport system permease protein</fullName>
    </submittedName>
</protein>